<dbReference type="SMART" id="SM00100">
    <property type="entry name" value="cNMP"/>
    <property type="match status" value="1"/>
</dbReference>
<dbReference type="PANTHER" id="PTHR10217">
    <property type="entry name" value="VOLTAGE AND LIGAND GATED POTASSIUM CHANNEL"/>
    <property type="match status" value="1"/>
</dbReference>
<dbReference type="AlphaFoldDB" id="W0SFQ6"/>
<evidence type="ECO:0000313" key="4">
    <source>
        <dbReference type="Proteomes" id="UP000031637"/>
    </source>
</evidence>
<feature type="region of interest" description="Disordered" evidence="1">
    <location>
        <begin position="14"/>
        <end position="33"/>
    </location>
</feature>
<evidence type="ECO:0000259" key="2">
    <source>
        <dbReference type="PROSITE" id="PS50042"/>
    </source>
</evidence>
<dbReference type="HOGENOM" id="CLU_1089588_0_0_4"/>
<gene>
    <name evidence="3" type="ORF">SUTH_01813</name>
</gene>
<dbReference type="SUPFAM" id="SSF51206">
    <property type="entry name" value="cAMP-binding domain-like"/>
    <property type="match status" value="1"/>
</dbReference>
<evidence type="ECO:0000313" key="3">
    <source>
        <dbReference type="EMBL" id="BAO29605.1"/>
    </source>
</evidence>
<dbReference type="GO" id="GO:0042391">
    <property type="term" value="P:regulation of membrane potential"/>
    <property type="evidence" value="ECO:0007669"/>
    <property type="project" value="TreeGrafter"/>
</dbReference>
<accession>W0SFQ6</accession>
<dbReference type="InterPro" id="IPR050818">
    <property type="entry name" value="KCNH_animal-type"/>
</dbReference>
<dbReference type="PANTHER" id="PTHR10217:SF435">
    <property type="entry name" value="POTASSIUM VOLTAGE-GATED CHANNEL PROTEIN EAG"/>
    <property type="match status" value="1"/>
</dbReference>
<protein>
    <recommendedName>
        <fullName evidence="2">Cyclic nucleotide-binding domain-containing protein</fullName>
    </recommendedName>
</protein>
<evidence type="ECO:0000256" key="1">
    <source>
        <dbReference type="SAM" id="MobiDB-lite"/>
    </source>
</evidence>
<dbReference type="PROSITE" id="PS50042">
    <property type="entry name" value="CNMP_BINDING_3"/>
    <property type="match status" value="1"/>
</dbReference>
<dbReference type="Gene3D" id="2.60.120.10">
    <property type="entry name" value="Jelly Rolls"/>
    <property type="match status" value="1"/>
</dbReference>
<dbReference type="InterPro" id="IPR018490">
    <property type="entry name" value="cNMP-bd_dom_sf"/>
</dbReference>
<dbReference type="Proteomes" id="UP000031637">
    <property type="component" value="Chromosome"/>
</dbReference>
<keyword evidence="4" id="KW-1185">Reference proteome</keyword>
<reference evidence="3 4" key="1">
    <citation type="journal article" date="2014" name="Syst. Appl. Microbiol.">
        <title>Complete genomes of freshwater sulfur oxidizers Sulfuricella denitrificans skB26 and Sulfuritalea hydrogenivorans sk43H: genetic insights into the sulfur oxidation pathway of betaproteobacteria.</title>
        <authorList>
            <person name="Watanabe T."/>
            <person name="Kojima H."/>
            <person name="Fukui M."/>
        </authorList>
    </citation>
    <scope>NUCLEOTIDE SEQUENCE [LARGE SCALE GENOMIC DNA]</scope>
    <source>
        <strain evidence="3">DSM22779</strain>
    </source>
</reference>
<dbReference type="Pfam" id="PF00027">
    <property type="entry name" value="cNMP_binding"/>
    <property type="match status" value="1"/>
</dbReference>
<feature type="domain" description="Cyclic nucleotide-binding" evidence="2">
    <location>
        <begin position="41"/>
        <end position="156"/>
    </location>
</feature>
<dbReference type="CDD" id="cd00038">
    <property type="entry name" value="CAP_ED"/>
    <property type="match status" value="1"/>
</dbReference>
<dbReference type="EMBL" id="AP012547">
    <property type="protein sequence ID" value="BAO29605.1"/>
    <property type="molecule type" value="Genomic_DNA"/>
</dbReference>
<dbReference type="InterPro" id="IPR000595">
    <property type="entry name" value="cNMP-bd_dom"/>
</dbReference>
<dbReference type="KEGG" id="shd:SUTH_01813"/>
<organism evidence="3 4">
    <name type="scientific">Sulfuritalea hydrogenivorans sk43H</name>
    <dbReference type="NCBI Taxonomy" id="1223802"/>
    <lineage>
        <taxon>Bacteria</taxon>
        <taxon>Pseudomonadati</taxon>
        <taxon>Pseudomonadota</taxon>
        <taxon>Betaproteobacteria</taxon>
        <taxon>Nitrosomonadales</taxon>
        <taxon>Sterolibacteriaceae</taxon>
        <taxon>Sulfuritalea</taxon>
    </lineage>
</organism>
<dbReference type="GO" id="GO:0005886">
    <property type="term" value="C:plasma membrane"/>
    <property type="evidence" value="ECO:0007669"/>
    <property type="project" value="TreeGrafter"/>
</dbReference>
<dbReference type="STRING" id="1223802.SUTH_01813"/>
<name>W0SFQ6_9PROT</name>
<dbReference type="GO" id="GO:0005249">
    <property type="term" value="F:voltage-gated potassium channel activity"/>
    <property type="evidence" value="ECO:0007669"/>
    <property type="project" value="TreeGrafter"/>
</dbReference>
<dbReference type="InterPro" id="IPR014710">
    <property type="entry name" value="RmlC-like_jellyroll"/>
</dbReference>
<proteinExistence type="predicted"/>
<sequence>MDDGRQTHLVAKASTRVAAKAKAKEETRPQPTSTTLRTVPLLADCPESLLKKIVAVADWGQYQPGMEITRQNEAPCSVYFVVSGCVKILRGGGFTDVAQAAGQQEMRSRSRPQVVVALVGAGDIIGELGALLECGRSASIVALTPCEIVSIPCADFLSSMQVHPPFAIAVARKIAQRLVDTNRQVELMRGKVEDRVQALNRYCNSLGLNSERLFSNAEIARMVGASRVAVSQVVNRLRRERGETDLKIKQSAGKP</sequence>